<dbReference type="Gene3D" id="3.30.200.20">
    <property type="entry name" value="Phosphorylase Kinase, domain 1"/>
    <property type="match status" value="1"/>
</dbReference>
<evidence type="ECO:0000256" key="4">
    <source>
        <dbReference type="ARBA" id="ARBA00022741"/>
    </source>
</evidence>
<dbReference type="PROSITE" id="PS00109">
    <property type="entry name" value="PROTEIN_KINASE_TYR"/>
    <property type="match status" value="1"/>
</dbReference>
<comment type="subcellular location">
    <subcellularLocation>
        <location evidence="1">Endomembrane system</location>
    </subcellularLocation>
</comment>
<dbReference type="Gene3D" id="1.10.510.10">
    <property type="entry name" value="Transferase(Phosphotransferase) domain 1"/>
    <property type="match status" value="1"/>
</dbReference>
<dbReference type="SUPFAM" id="SSF56112">
    <property type="entry name" value="Protein kinase-like (PK-like)"/>
    <property type="match status" value="1"/>
</dbReference>
<comment type="catalytic activity">
    <reaction evidence="11 16">
        <text>L-tyrosyl-[protein] + ATP = O-phospho-L-tyrosyl-[protein] + ADP + H(+)</text>
        <dbReference type="Rhea" id="RHEA:10596"/>
        <dbReference type="Rhea" id="RHEA-COMP:10136"/>
        <dbReference type="Rhea" id="RHEA-COMP:20101"/>
        <dbReference type="ChEBI" id="CHEBI:15378"/>
        <dbReference type="ChEBI" id="CHEBI:30616"/>
        <dbReference type="ChEBI" id="CHEBI:46858"/>
        <dbReference type="ChEBI" id="CHEBI:61978"/>
        <dbReference type="ChEBI" id="CHEBI:456216"/>
        <dbReference type="EC" id="2.7.10.2"/>
    </reaction>
</comment>
<dbReference type="GO" id="GO:0005524">
    <property type="term" value="F:ATP binding"/>
    <property type="evidence" value="ECO:0007669"/>
    <property type="project" value="UniProtKB-UniRule"/>
</dbReference>
<dbReference type="GO" id="GO:0012505">
    <property type="term" value="C:endomembrane system"/>
    <property type="evidence" value="ECO:0007669"/>
    <property type="project" value="UniProtKB-SubCell"/>
</dbReference>
<dbReference type="SUPFAM" id="SSF50044">
    <property type="entry name" value="SH3-domain"/>
    <property type="match status" value="1"/>
</dbReference>
<dbReference type="InterPro" id="IPR001452">
    <property type="entry name" value="SH3_domain"/>
</dbReference>
<dbReference type="PRINTS" id="PR00452">
    <property type="entry name" value="SH3DOMAIN"/>
</dbReference>
<dbReference type="GO" id="GO:0061564">
    <property type="term" value="P:axon development"/>
    <property type="evidence" value="ECO:0007669"/>
    <property type="project" value="UniProtKB-ARBA"/>
</dbReference>
<feature type="binding site" evidence="15">
    <location>
        <position position="309"/>
    </location>
    <ligand>
        <name>ATP</name>
        <dbReference type="ChEBI" id="CHEBI:30616"/>
    </ligand>
</feature>
<accession>A0A914WER3</accession>
<reference evidence="22" key="1">
    <citation type="submission" date="2022-11" db="UniProtKB">
        <authorList>
            <consortium name="WormBaseParasite"/>
        </authorList>
    </citation>
    <scope>IDENTIFICATION</scope>
</reference>
<dbReference type="PRINTS" id="PR00401">
    <property type="entry name" value="SH2DOMAIN"/>
</dbReference>
<evidence type="ECO:0000256" key="6">
    <source>
        <dbReference type="ARBA" id="ARBA00022840"/>
    </source>
</evidence>
<keyword evidence="8" id="KW-0472">Membrane</keyword>
<keyword evidence="21" id="KW-1185">Reference proteome</keyword>
<dbReference type="PROSITE" id="PS00107">
    <property type="entry name" value="PROTEIN_KINASE_ATP"/>
    <property type="match status" value="1"/>
</dbReference>
<sequence length="562" mass="63705">MGNCLTSLTNRPTPTVTVKNVAPDPISPPPRPPLPPRHVSPKSGVKKIDRKTIEALVEQMNRERKGSLVSERRPSEVELPIHCGTQQLPEEIPVLVALYNYDSRAEGDLSFFKGDEMTLIDHSNGDWWYVQHLRSGECGYVPRNYVAERQTIESEEWFAGRIARNRAEVLVQHVNLPRGTFLIREREADILEYALTIRDGDNQEGGGSVKHYKIKRDRLSGEFYITQKRRFSTLQELVQFYIKRADGLCCKLTVPAPRIKPTRNELSRETQTVWEIPRDQIQKIKKIGNGHFGEVWSGTWRGVVEVAVKMMKVGSMSSDAFLEEARIMKKCYHPNLVKLYAVCTKDEPLYIITEYMQNGSLLHYMREGQGKFLELKALVDISAQVANGMLYLENLNYVHRDLAARNILVGEVLGEPAMPIVKVADFGLARALKSDGVDGYIYEPKEGTKFPIKWTAPEAALKGSFTIKSDVWSYGILLYEIMTKGAVPYPGIEPKHVIPMVDGGYPDDAVASTFNLRREPAFAYRFCQDFVLVAVGGVRVLQTSPWRFPRPPMRDSHLPSRI</sequence>
<dbReference type="Gene3D" id="3.30.505.10">
    <property type="entry name" value="SH2 domain"/>
    <property type="match status" value="1"/>
</dbReference>
<dbReference type="InterPro" id="IPR000719">
    <property type="entry name" value="Prot_kinase_dom"/>
</dbReference>
<dbReference type="EC" id="2.7.10.2" evidence="16"/>
<dbReference type="FunFam" id="3.30.200.20:FF:000053">
    <property type="entry name" value="Tyrosine-protein kinase"/>
    <property type="match status" value="1"/>
</dbReference>
<evidence type="ECO:0000256" key="9">
    <source>
        <dbReference type="ARBA" id="ARBA00023137"/>
    </source>
</evidence>
<dbReference type="Proteomes" id="UP000887566">
    <property type="component" value="Unplaced"/>
</dbReference>
<keyword evidence="2 14" id="KW-0728">SH3 domain</keyword>
<evidence type="ECO:0000256" key="15">
    <source>
        <dbReference type="PROSITE-ProRule" id="PRU10141"/>
    </source>
</evidence>
<dbReference type="PROSITE" id="PS50011">
    <property type="entry name" value="PROTEIN_KINASE_DOM"/>
    <property type="match status" value="1"/>
</dbReference>
<dbReference type="PROSITE" id="PS50002">
    <property type="entry name" value="SH3"/>
    <property type="match status" value="1"/>
</dbReference>
<dbReference type="PROSITE" id="PS50001">
    <property type="entry name" value="SH2"/>
    <property type="match status" value="1"/>
</dbReference>
<evidence type="ECO:0000256" key="14">
    <source>
        <dbReference type="PROSITE-ProRule" id="PRU00192"/>
    </source>
</evidence>
<keyword evidence="4 15" id="KW-0547">Nucleotide-binding</keyword>
<evidence type="ECO:0000256" key="12">
    <source>
        <dbReference type="ARBA" id="ARBA00061539"/>
    </source>
</evidence>
<evidence type="ECO:0000256" key="17">
    <source>
        <dbReference type="SAM" id="MobiDB-lite"/>
    </source>
</evidence>
<dbReference type="InterPro" id="IPR050198">
    <property type="entry name" value="Non-receptor_tyrosine_kinases"/>
</dbReference>
<evidence type="ECO:0000259" key="20">
    <source>
        <dbReference type="PROSITE" id="PS50011"/>
    </source>
</evidence>
<dbReference type="PANTHER" id="PTHR24418">
    <property type="entry name" value="TYROSINE-PROTEIN KINASE"/>
    <property type="match status" value="1"/>
</dbReference>
<dbReference type="Pfam" id="PF00017">
    <property type="entry name" value="SH2"/>
    <property type="match status" value="1"/>
</dbReference>
<dbReference type="WBParaSite" id="PSAMB.scaffold4010size18458.g23160.t1">
    <property type="protein sequence ID" value="PSAMB.scaffold4010size18458.g23160.t1"/>
    <property type="gene ID" value="PSAMB.scaffold4010size18458.g23160"/>
</dbReference>
<evidence type="ECO:0000256" key="2">
    <source>
        <dbReference type="ARBA" id="ARBA00022443"/>
    </source>
</evidence>
<dbReference type="SMART" id="SM00252">
    <property type="entry name" value="SH2"/>
    <property type="match status" value="1"/>
</dbReference>
<dbReference type="InterPro" id="IPR036860">
    <property type="entry name" value="SH2_dom_sf"/>
</dbReference>
<evidence type="ECO:0000256" key="3">
    <source>
        <dbReference type="ARBA" id="ARBA00022679"/>
    </source>
</evidence>
<keyword evidence="9 16" id="KW-0829">Tyrosine-protein kinase</keyword>
<dbReference type="InterPro" id="IPR020635">
    <property type="entry name" value="Tyr_kinase_cat_dom"/>
</dbReference>
<dbReference type="SUPFAM" id="SSF55550">
    <property type="entry name" value="SH2 domain"/>
    <property type="match status" value="1"/>
</dbReference>
<dbReference type="GO" id="GO:0004715">
    <property type="term" value="F:non-membrane spanning protein tyrosine kinase activity"/>
    <property type="evidence" value="ECO:0007669"/>
    <property type="project" value="UniProtKB-EC"/>
</dbReference>
<dbReference type="Pfam" id="PF07714">
    <property type="entry name" value="PK_Tyr_Ser-Thr"/>
    <property type="match status" value="1"/>
</dbReference>
<evidence type="ECO:0000259" key="18">
    <source>
        <dbReference type="PROSITE" id="PS50001"/>
    </source>
</evidence>
<dbReference type="InterPro" id="IPR008266">
    <property type="entry name" value="Tyr_kinase_AS"/>
</dbReference>
<name>A0A914WER3_9BILA</name>
<feature type="region of interest" description="Disordered" evidence="17">
    <location>
        <begin position="1"/>
        <end position="45"/>
    </location>
</feature>
<dbReference type="GO" id="GO:0004714">
    <property type="term" value="F:transmembrane receptor protein tyrosine kinase activity"/>
    <property type="evidence" value="ECO:0007669"/>
    <property type="project" value="UniProtKB-EC"/>
</dbReference>
<evidence type="ECO:0000313" key="21">
    <source>
        <dbReference type="Proteomes" id="UP000887566"/>
    </source>
</evidence>
<keyword evidence="5 16" id="KW-0418">Kinase</keyword>
<evidence type="ECO:0000256" key="8">
    <source>
        <dbReference type="ARBA" id="ARBA00023136"/>
    </source>
</evidence>
<evidence type="ECO:0000256" key="1">
    <source>
        <dbReference type="ARBA" id="ARBA00004308"/>
    </source>
</evidence>
<dbReference type="InterPro" id="IPR011009">
    <property type="entry name" value="Kinase-like_dom_sf"/>
</dbReference>
<evidence type="ECO:0000259" key="19">
    <source>
        <dbReference type="PROSITE" id="PS50002"/>
    </source>
</evidence>
<keyword evidence="7 13" id="KW-0727">SH2 domain</keyword>
<feature type="domain" description="SH3" evidence="19">
    <location>
        <begin position="90"/>
        <end position="151"/>
    </location>
</feature>
<dbReference type="GO" id="GO:0048680">
    <property type="term" value="P:positive regulation of axon regeneration"/>
    <property type="evidence" value="ECO:0007669"/>
    <property type="project" value="UniProtKB-ARBA"/>
</dbReference>
<dbReference type="PRINTS" id="PR00109">
    <property type="entry name" value="TYRKINASE"/>
</dbReference>
<dbReference type="SMART" id="SM00326">
    <property type="entry name" value="SH3"/>
    <property type="match status" value="1"/>
</dbReference>
<dbReference type="CDD" id="cd11845">
    <property type="entry name" value="SH3_Src_like"/>
    <property type="match status" value="1"/>
</dbReference>
<feature type="domain" description="Protein kinase" evidence="20">
    <location>
        <begin position="281"/>
        <end position="562"/>
    </location>
</feature>
<comment type="catalytic activity">
    <reaction evidence="10">
        <text>L-tyrosyl-[protein] + ATP = O-phospho-L-tyrosyl-[protein] + ADP + H(+)</text>
        <dbReference type="Rhea" id="RHEA:10596"/>
        <dbReference type="Rhea" id="RHEA-COMP:10136"/>
        <dbReference type="Rhea" id="RHEA-COMP:20101"/>
        <dbReference type="ChEBI" id="CHEBI:15378"/>
        <dbReference type="ChEBI" id="CHEBI:30616"/>
        <dbReference type="ChEBI" id="CHEBI:46858"/>
        <dbReference type="ChEBI" id="CHEBI:61978"/>
        <dbReference type="ChEBI" id="CHEBI:456216"/>
        <dbReference type="EC" id="2.7.10.1"/>
    </reaction>
</comment>
<evidence type="ECO:0000256" key="11">
    <source>
        <dbReference type="ARBA" id="ARBA00051245"/>
    </source>
</evidence>
<comment type="similarity">
    <text evidence="12">Belongs to the protein kinase superfamily. Tyr protein kinase family. SRC subfamily.</text>
</comment>
<dbReference type="Gene3D" id="2.30.30.40">
    <property type="entry name" value="SH3 Domains"/>
    <property type="match status" value="1"/>
</dbReference>
<organism evidence="21 22">
    <name type="scientific">Plectus sambesii</name>
    <dbReference type="NCBI Taxonomy" id="2011161"/>
    <lineage>
        <taxon>Eukaryota</taxon>
        <taxon>Metazoa</taxon>
        <taxon>Ecdysozoa</taxon>
        <taxon>Nematoda</taxon>
        <taxon>Chromadorea</taxon>
        <taxon>Plectida</taxon>
        <taxon>Plectina</taxon>
        <taxon>Plectoidea</taxon>
        <taxon>Plectidae</taxon>
        <taxon>Plectus</taxon>
    </lineage>
</organism>
<dbReference type="AlphaFoldDB" id="A0A914WER3"/>
<dbReference type="InterPro" id="IPR036028">
    <property type="entry name" value="SH3-like_dom_sf"/>
</dbReference>
<dbReference type="Pfam" id="PF00018">
    <property type="entry name" value="SH3_1"/>
    <property type="match status" value="1"/>
</dbReference>
<evidence type="ECO:0000256" key="16">
    <source>
        <dbReference type="RuleBase" id="RU362096"/>
    </source>
</evidence>
<evidence type="ECO:0000313" key="22">
    <source>
        <dbReference type="WBParaSite" id="PSAMB.scaffold4010size18458.g23160.t1"/>
    </source>
</evidence>
<dbReference type="InterPro" id="IPR017441">
    <property type="entry name" value="Protein_kinase_ATP_BS"/>
</dbReference>
<feature type="compositionally biased region" description="Pro residues" evidence="17">
    <location>
        <begin position="25"/>
        <end position="38"/>
    </location>
</feature>
<feature type="domain" description="SH2" evidence="18">
    <location>
        <begin position="157"/>
        <end position="256"/>
    </location>
</feature>
<keyword evidence="3 16" id="KW-0808">Transferase</keyword>
<evidence type="ECO:0000256" key="13">
    <source>
        <dbReference type="PROSITE-ProRule" id="PRU00191"/>
    </source>
</evidence>
<dbReference type="FunFam" id="1.10.510.10:FF:001512">
    <property type="entry name" value="Receptor tyrosine-protein kinase erbB-2"/>
    <property type="match status" value="1"/>
</dbReference>
<keyword evidence="6 15" id="KW-0067">ATP-binding</keyword>
<proteinExistence type="inferred from homology"/>
<dbReference type="InterPro" id="IPR000980">
    <property type="entry name" value="SH2"/>
</dbReference>
<dbReference type="SMART" id="SM00219">
    <property type="entry name" value="TyrKc"/>
    <property type="match status" value="1"/>
</dbReference>
<protein>
    <recommendedName>
        <fullName evidence="16">Tyrosine-protein kinase</fullName>
        <ecNumber evidence="16">2.7.10.2</ecNumber>
    </recommendedName>
</protein>
<evidence type="ECO:0000256" key="7">
    <source>
        <dbReference type="ARBA" id="ARBA00022999"/>
    </source>
</evidence>
<feature type="compositionally biased region" description="Polar residues" evidence="17">
    <location>
        <begin position="1"/>
        <end position="18"/>
    </location>
</feature>
<dbReference type="GO" id="GO:0048565">
    <property type="term" value="P:digestive tract development"/>
    <property type="evidence" value="ECO:0007669"/>
    <property type="project" value="UniProtKB-ARBA"/>
</dbReference>
<evidence type="ECO:0000256" key="5">
    <source>
        <dbReference type="ARBA" id="ARBA00022777"/>
    </source>
</evidence>
<evidence type="ECO:0000256" key="10">
    <source>
        <dbReference type="ARBA" id="ARBA00051243"/>
    </source>
</evidence>
<dbReference type="InterPro" id="IPR001245">
    <property type="entry name" value="Ser-Thr/Tyr_kinase_cat_dom"/>
</dbReference>